<evidence type="ECO:0000313" key="3">
    <source>
        <dbReference type="EMBL" id="SDB81362.1"/>
    </source>
</evidence>
<feature type="region of interest" description="Disordered" evidence="1">
    <location>
        <begin position="1"/>
        <end position="32"/>
    </location>
</feature>
<keyword evidence="2" id="KW-0472">Membrane</keyword>
<evidence type="ECO:0000256" key="1">
    <source>
        <dbReference type="SAM" id="MobiDB-lite"/>
    </source>
</evidence>
<feature type="transmembrane region" description="Helical" evidence="2">
    <location>
        <begin position="40"/>
        <end position="62"/>
    </location>
</feature>
<reference evidence="3 4" key="1">
    <citation type="submission" date="2016-06" db="EMBL/GenBank/DDBJ databases">
        <authorList>
            <person name="Olsen C.W."/>
            <person name="Carey S."/>
            <person name="Hinshaw L."/>
            <person name="Karasin A.I."/>
        </authorList>
    </citation>
    <scope>NUCLEOTIDE SEQUENCE [LARGE SCALE GENOMIC DNA]</scope>
    <source>
        <strain evidence="3 4">LZ-22</strain>
    </source>
</reference>
<dbReference type="RefSeq" id="WP_245703037.1">
    <property type="nucleotide sequence ID" value="NZ_FMYF01000003.1"/>
</dbReference>
<dbReference type="Proteomes" id="UP000199086">
    <property type="component" value="Unassembled WGS sequence"/>
</dbReference>
<feature type="compositionally biased region" description="Basic and acidic residues" evidence="1">
    <location>
        <begin position="1"/>
        <end position="24"/>
    </location>
</feature>
<evidence type="ECO:0000313" key="4">
    <source>
        <dbReference type="Proteomes" id="UP000199086"/>
    </source>
</evidence>
<organism evidence="3 4">
    <name type="scientific">Raineyella antarctica</name>
    <dbReference type="NCBI Taxonomy" id="1577474"/>
    <lineage>
        <taxon>Bacteria</taxon>
        <taxon>Bacillati</taxon>
        <taxon>Actinomycetota</taxon>
        <taxon>Actinomycetes</taxon>
        <taxon>Propionibacteriales</taxon>
        <taxon>Propionibacteriaceae</taxon>
        <taxon>Raineyella</taxon>
    </lineage>
</organism>
<keyword evidence="2" id="KW-0812">Transmembrane</keyword>
<sequence length="116" mass="12469">MANKPSADRPRENARGDNARREDAPQENANRKRTAGLFDIRNMIALLIGIYGLILVFMGFWGDPALDRTGGVNANLWAGIALVVIAAVMATWAKLRPTLVPEGAAAEAGTEEFGHP</sequence>
<protein>
    <submittedName>
        <fullName evidence="3">Uncharacterized protein</fullName>
    </submittedName>
</protein>
<keyword evidence="2" id="KW-1133">Transmembrane helix</keyword>
<feature type="transmembrane region" description="Helical" evidence="2">
    <location>
        <begin position="74"/>
        <end position="93"/>
    </location>
</feature>
<dbReference type="AlphaFoldDB" id="A0A1G6GH55"/>
<accession>A0A1G6GH55</accession>
<dbReference type="EMBL" id="FMYF01000003">
    <property type="protein sequence ID" value="SDB81362.1"/>
    <property type="molecule type" value="Genomic_DNA"/>
</dbReference>
<gene>
    <name evidence="3" type="ORF">GA0111570_103266</name>
</gene>
<dbReference type="STRING" id="1577474.GA0111570_103266"/>
<name>A0A1G6GH55_9ACTN</name>
<keyword evidence="4" id="KW-1185">Reference proteome</keyword>
<proteinExistence type="predicted"/>
<evidence type="ECO:0000256" key="2">
    <source>
        <dbReference type="SAM" id="Phobius"/>
    </source>
</evidence>